<dbReference type="GO" id="GO:0016020">
    <property type="term" value="C:membrane"/>
    <property type="evidence" value="ECO:0007669"/>
    <property type="project" value="TreeGrafter"/>
</dbReference>
<dbReference type="GO" id="GO:0043022">
    <property type="term" value="F:ribosome binding"/>
    <property type="evidence" value="ECO:0007669"/>
    <property type="project" value="UniProtKB-ARBA"/>
</dbReference>
<dbReference type="EMBL" id="DTKQ01000017">
    <property type="protein sequence ID" value="HGZ78761.1"/>
    <property type="molecule type" value="Genomic_DNA"/>
</dbReference>
<dbReference type="Gene3D" id="3.10.20.80">
    <property type="entry name" value="Translation initiation factor 3 (IF-3), N-terminal domain"/>
    <property type="match status" value="1"/>
</dbReference>
<comment type="subcellular location">
    <subcellularLocation>
        <location evidence="4 6">Cytoplasm</location>
    </subcellularLocation>
</comment>
<feature type="domain" description="Translation initiation factor 3 N-terminal" evidence="8">
    <location>
        <begin position="5"/>
        <end position="73"/>
    </location>
</feature>
<comment type="function">
    <text evidence="4 6">IF-3 binds to the 30S ribosomal subunit and shifts the equilibrium between 70S ribosomes and their 50S and 30S subunits in favor of the free subunits, thus enhancing the availability of 30S subunits on which protein synthesis initiation begins.</text>
</comment>
<dbReference type="NCBIfam" id="TIGR00168">
    <property type="entry name" value="infC"/>
    <property type="match status" value="1"/>
</dbReference>
<name>A0A832MLU6_9THEM</name>
<dbReference type="InterPro" id="IPR019815">
    <property type="entry name" value="Translation_initiation_fac_3_C"/>
</dbReference>
<dbReference type="InterPro" id="IPR036787">
    <property type="entry name" value="T_IF-3_N_sf"/>
</dbReference>
<dbReference type="AlphaFoldDB" id="A0A832MLU6"/>
<organism evidence="9">
    <name type="scientific">Pseudothermotoga hypogea</name>
    <dbReference type="NCBI Taxonomy" id="57487"/>
    <lineage>
        <taxon>Bacteria</taxon>
        <taxon>Thermotogati</taxon>
        <taxon>Thermotogota</taxon>
        <taxon>Thermotogae</taxon>
        <taxon>Thermotogales</taxon>
        <taxon>Thermotogaceae</taxon>
        <taxon>Pseudothermotoga</taxon>
    </lineage>
</organism>
<dbReference type="InterPro" id="IPR019814">
    <property type="entry name" value="Translation_initiation_fac_3_N"/>
</dbReference>
<dbReference type="InterPro" id="IPR001288">
    <property type="entry name" value="Translation_initiation_fac_3"/>
</dbReference>
<dbReference type="Gene3D" id="3.30.110.10">
    <property type="entry name" value="Translation initiation factor 3 (IF-3), C-terminal domain"/>
    <property type="match status" value="1"/>
</dbReference>
<protein>
    <recommendedName>
        <fullName evidence="4 5">Translation initiation factor IF-3</fullName>
    </recommendedName>
</protein>
<comment type="caution">
    <text evidence="9">The sequence shown here is derived from an EMBL/GenBank/DDBJ whole genome shotgun (WGS) entry which is preliminary data.</text>
</comment>
<dbReference type="PROSITE" id="PS00938">
    <property type="entry name" value="IF3"/>
    <property type="match status" value="1"/>
</dbReference>
<evidence type="ECO:0000256" key="1">
    <source>
        <dbReference type="ARBA" id="ARBA00005439"/>
    </source>
</evidence>
<dbReference type="GO" id="GO:0032790">
    <property type="term" value="P:ribosome disassembly"/>
    <property type="evidence" value="ECO:0007669"/>
    <property type="project" value="TreeGrafter"/>
</dbReference>
<keyword evidence="2 4" id="KW-0396">Initiation factor</keyword>
<dbReference type="InterPro" id="IPR036788">
    <property type="entry name" value="T_IF-3_C_sf"/>
</dbReference>
<dbReference type="FunFam" id="3.30.110.10:FF:000001">
    <property type="entry name" value="Translation initiation factor IF-3"/>
    <property type="match status" value="1"/>
</dbReference>
<dbReference type="PANTHER" id="PTHR10938">
    <property type="entry name" value="TRANSLATION INITIATION FACTOR IF-3"/>
    <property type="match status" value="1"/>
</dbReference>
<dbReference type="SUPFAM" id="SSF55200">
    <property type="entry name" value="Translation initiation factor IF3, C-terminal domain"/>
    <property type="match status" value="1"/>
</dbReference>
<comment type="subunit">
    <text evidence="4 6">Monomer.</text>
</comment>
<dbReference type="Pfam" id="PF00707">
    <property type="entry name" value="IF3_C"/>
    <property type="match status" value="1"/>
</dbReference>
<gene>
    <name evidence="4" type="primary">infC</name>
    <name evidence="9" type="ORF">ENW55_02110</name>
</gene>
<sequence length="167" mass="19625">MFLKNEQIRFPKVRVVGQDGKQMGVMPTYKAIELARREGLDLVLVSPNSDPPVAKIMDFGKYMYQLAKKQKEAKKKQKVQEIKQMKFRVKIDEHDYQTKVRHIRRFLEEGNKVKVTVMFRGREITFSEKGEEILKRIAQDVSDIGVVEVEPKLEGKDMWMQIKPKEE</sequence>
<evidence type="ECO:0000256" key="4">
    <source>
        <dbReference type="HAMAP-Rule" id="MF_00080"/>
    </source>
</evidence>
<dbReference type="Pfam" id="PF05198">
    <property type="entry name" value="IF3_N"/>
    <property type="match status" value="1"/>
</dbReference>
<dbReference type="HAMAP" id="MF_00080">
    <property type="entry name" value="IF_3"/>
    <property type="match status" value="1"/>
</dbReference>
<evidence type="ECO:0000256" key="2">
    <source>
        <dbReference type="ARBA" id="ARBA00022540"/>
    </source>
</evidence>
<dbReference type="PANTHER" id="PTHR10938:SF0">
    <property type="entry name" value="TRANSLATION INITIATION FACTOR IF-3, MITOCHONDRIAL"/>
    <property type="match status" value="1"/>
</dbReference>
<dbReference type="SUPFAM" id="SSF54364">
    <property type="entry name" value="Translation initiation factor IF3, N-terminal domain"/>
    <property type="match status" value="1"/>
</dbReference>
<keyword evidence="3 4" id="KW-0648">Protein biosynthesis</keyword>
<dbReference type="GO" id="GO:0005829">
    <property type="term" value="C:cytosol"/>
    <property type="evidence" value="ECO:0007669"/>
    <property type="project" value="TreeGrafter"/>
</dbReference>
<evidence type="ECO:0000259" key="8">
    <source>
        <dbReference type="Pfam" id="PF05198"/>
    </source>
</evidence>
<reference evidence="9" key="1">
    <citation type="journal article" date="2020" name="mSystems">
        <title>Genome- and Community-Level Interaction Insights into Carbon Utilization and Element Cycling Functions of Hydrothermarchaeota in Hydrothermal Sediment.</title>
        <authorList>
            <person name="Zhou Z."/>
            <person name="Liu Y."/>
            <person name="Xu W."/>
            <person name="Pan J."/>
            <person name="Luo Z.H."/>
            <person name="Li M."/>
        </authorList>
    </citation>
    <scope>NUCLEOTIDE SEQUENCE [LARGE SCALE GENOMIC DNA]</scope>
    <source>
        <strain evidence="9">SpSt-86</strain>
    </source>
</reference>
<comment type="similarity">
    <text evidence="1 4 6">Belongs to the IF-3 family.</text>
</comment>
<dbReference type="InterPro" id="IPR019813">
    <property type="entry name" value="Translation_initiation_fac3_CS"/>
</dbReference>
<keyword evidence="4" id="KW-0963">Cytoplasm</keyword>
<accession>A0A832MLU6</accession>
<proteinExistence type="inferred from homology"/>
<dbReference type="FunFam" id="3.10.20.80:FF:000001">
    <property type="entry name" value="Translation initiation factor IF-3"/>
    <property type="match status" value="1"/>
</dbReference>
<evidence type="ECO:0000256" key="5">
    <source>
        <dbReference type="NCBIfam" id="TIGR00168"/>
    </source>
</evidence>
<dbReference type="GO" id="GO:0003743">
    <property type="term" value="F:translation initiation factor activity"/>
    <property type="evidence" value="ECO:0007669"/>
    <property type="project" value="UniProtKB-UniRule"/>
</dbReference>
<evidence type="ECO:0000256" key="6">
    <source>
        <dbReference type="RuleBase" id="RU000646"/>
    </source>
</evidence>
<feature type="domain" description="Translation initiation factor 3 C-terminal" evidence="7">
    <location>
        <begin position="81"/>
        <end position="165"/>
    </location>
</feature>
<evidence type="ECO:0000256" key="3">
    <source>
        <dbReference type="ARBA" id="ARBA00022917"/>
    </source>
</evidence>
<evidence type="ECO:0000313" key="9">
    <source>
        <dbReference type="EMBL" id="HGZ78761.1"/>
    </source>
</evidence>
<evidence type="ECO:0000259" key="7">
    <source>
        <dbReference type="Pfam" id="PF00707"/>
    </source>
</evidence>